<feature type="transmembrane region" description="Helical" evidence="3">
    <location>
        <begin position="167"/>
        <end position="188"/>
    </location>
</feature>
<gene>
    <name evidence="5" type="ORF">SAMN02745220_00418</name>
</gene>
<dbReference type="PROSITE" id="PS50903">
    <property type="entry name" value="RUBREDOXIN_LIKE"/>
    <property type="match status" value="2"/>
</dbReference>
<keyword evidence="3" id="KW-1133">Transmembrane helix</keyword>
<dbReference type="CDD" id="cd00729">
    <property type="entry name" value="rubredoxin_SM"/>
    <property type="match status" value="2"/>
</dbReference>
<dbReference type="InterPro" id="IPR052364">
    <property type="entry name" value="Rubrerythrin"/>
</dbReference>
<feature type="transmembrane region" description="Helical" evidence="3">
    <location>
        <begin position="137"/>
        <end position="161"/>
    </location>
</feature>
<evidence type="ECO:0000259" key="4">
    <source>
        <dbReference type="PROSITE" id="PS50903"/>
    </source>
</evidence>
<proteinExistence type="predicted"/>
<dbReference type="RefSeq" id="WP_084553369.1">
    <property type="nucleotide sequence ID" value="NZ_FRFE01000002.1"/>
</dbReference>
<evidence type="ECO:0000256" key="2">
    <source>
        <dbReference type="ARBA" id="ARBA00023004"/>
    </source>
</evidence>
<evidence type="ECO:0000313" key="5">
    <source>
        <dbReference type="EMBL" id="SHO43557.1"/>
    </source>
</evidence>
<feature type="domain" description="Rubredoxin-like" evidence="4">
    <location>
        <begin position="61"/>
        <end position="95"/>
    </location>
</feature>
<dbReference type="PANTHER" id="PTHR43865">
    <property type="entry name" value="RUBRERYTHRIN-RELATED"/>
    <property type="match status" value="1"/>
</dbReference>
<reference evidence="5 6" key="1">
    <citation type="submission" date="2016-12" db="EMBL/GenBank/DDBJ databases">
        <authorList>
            <person name="Song W.-J."/>
            <person name="Kurnit D.M."/>
        </authorList>
    </citation>
    <scope>NUCLEOTIDE SEQUENCE [LARGE SCALE GENOMIC DNA]</scope>
    <source>
        <strain evidence="5 6">DSM 18488</strain>
    </source>
</reference>
<name>A0A1M7XXB6_9BACT</name>
<keyword evidence="2" id="KW-0408">Iron</keyword>
<dbReference type="InterPro" id="IPR024934">
    <property type="entry name" value="Rubredoxin-like_dom"/>
</dbReference>
<organism evidence="5 6">
    <name type="scientific">Desulfopila aestuarii DSM 18488</name>
    <dbReference type="NCBI Taxonomy" id="1121416"/>
    <lineage>
        <taxon>Bacteria</taxon>
        <taxon>Pseudomonadati</taxon>
        <taxon>Thermodesulfobacteriota</taxon>
        <taxon>Desulfobulbia</taxon>
        <taxon>Desulfobulbales</taxon>
        <taxon>Desulfocapsaceae</taxon>
        <taxon>Desulfopila</taxon>
    </lineage>
</organism>
<dbReference type="GO" id="GO:0005506">
    <property type="term" value="F:iron ion binding"/>
    <property type="evidence" value="ECO:0007669"/>
    <property type="project" value="InterPro"/>
</dbReference>
<dbReference type="AlphaFoldDB" id="A0A1M7XXB6"/>
<evidence type="ECO:0000256" key="1">
    <source>
        <dbReference type="ARBA" id="ARBA00022723"/>
    </source>
</evidence>
<accession>A0A1M7XXB6</accession>
<keyword evidence="1" id="KW-0479">Metal-binding</keyword>
<dbReference type="Pfam" id="PF21349">
    <property type="entry name" value="RUBY_RBDX"/>
    <property type="match status" value="2"/>
</dbReference>
<feature type="domain" description="Rubredoxin-like" evidence="4">
    <location>
        <begin position="1"/>
        <end position="35"/>
    </location>
</feature>
<keyword evidence="6" id="KW-1185">Reference proteome</keyword>
<protein>
    <submittedName>
        <fullName evidence="5">Predicted membrane protein</fullName>
    </submittedName>
</protein>
<dbReference type="InterPro" id="IPR048574">
    <property type="entry name" value="RUBY_RBDX"/>
</dbReference>
<evidence type="ECO:0000313" key="6">
    <source>
        <dbReference type="Proteomes" id="UP000184603"/>
    </source>
</evidence>
<dbReference type="PANTHER" id="PTHR43865:SF1">
    <property type="entry name" value="RUBRERYTHRIN-RELATED"/>
    <property type="match status" value="1"/>
</dbReference>
<dbReference type="STRING" id="1121416.SAMN02745220_00418"/>
<keyword evidence="3" id="KW-0472">Membrane</keyword>
<feature type="transmembrane region" description="Helical" evidence="3">
    <location>
        <begin position="200"/>
        <end position="225"/>
    </location>
</feature>
<sequence>MKKWKCTVCGYIYEGEAPPEKCPLCKAPAEMFEEVVEDQEAVVEKASVSEQPPVKEEKREGSRWKCTICGYILEGDVPPKDCPICKAAAEKFVEIDGDGNELPPVAKVETKDTSAPVQAKKPGFIVKMMMRLHLHPISVHMPNGILPIAVIFLAISIFLNIKAFEPAAFYNLVAVLITMPLVLLTGFTEWKNRYQGAKTFIFFMKIFCSAVVTISLIILVAWRFFEPGVAEADSPFRLIYFGVAAVMLGATGIAGHLGGKLVFGARDKMMKK</sequence>
<dbReference type="InterPro" id="IPR019251">
    <property type="entry name" value="DUF2231_TM"/>
</dbReference>
<evidence type="ECO:0000256" key="3">
    <source>
        <dbReference type="SAM" id="Phobius"/>
    </source>
</evidence>
<dbReference type="EMBL" id="FRFE01000002">
    <property type="protein sequence ID" value="SHO43557.1"/>
    <property type="molecule type" value="Genomic_DNA"/>
</dbReference>
<dbReference type="Pfam" id="PF09990">
    <property type="entry name" value="DUF2231"/>
    <property type="match status" value="1"/>
</dbReference>
<dbReference type="SUPFAM" id="SSF57802">
    <property type="entry name" value="Rubredoxin-like"/>
    <property type="match status" value="2"/>
</dbReference>
<feature type="transmembrane region" description="Helical" evidence="3">
    <location>
        <begin position="237"/>
        <end position="263"/>
    </location>
</feature>
<dbReference type="Proteomes" id="UP000184603">
    <property type="component" value="Unassembled WGS sequence"/>
</dbReference>
<keyword evidence="3" id="KW-0812">Transmembrane</keyword>
<dbReference type="Gene3D" id="2.20.28.10">
    <property type="match status" value="2"/>
</dbReference>